<dbReference type="AlphaFoldDB" id="A0A378Q903"/>
<organism evidence="1 2">
    <name type="scientific">Faucicola osloensis</name>
    <name type="common">Moraxella osloensis</name>
    <dbReference type="NCBI Taxonomy" id="34062"/>
    <lineage>
        <taxon>Bacteria</taxon>
        <taxon>Pseudomonadati</taxon>
        <taxon>Pseudomonadota</taxon>
        <taxon>Gammaproteobacteria</taxon>
        <taxon>Moraxellales</taxon>
        <taxon>Moraxellaceae</taxon>
        <taxon>Faucicola</taxon>
    </lineage>
</organism>
<dbReference type="GeneID" id="35778414"/>
<protein>
    <recommendedName>
        <fullName evidence="3">Pilus assembly protein PilX</fullName>
    </recommendedName>
</protein>
<dbReference type="Proteomes" id="UP000255230">
    <property type="component" value="Unassembled WGS sequence"/>
</dbReference>
<reference evidence="1 2" key="1">
    <citation type="submission" date="2018-06" db="EMBL/GenBank/DDBJ databases">
        <authorList>
            <consortium name="Pathogen Informatics"/>
            <person name="Doyle S."/>
        </authorList>
    </citation>
    <scope>NUCLEOTIDE SEQUENCE [LARGE SCALE GENOMIC DNA]</scope>
    <source>
        <strain evidence="1 2">NCTC10465</strain>
    </source>
</reference>
<evidence type="ECO:0000313" key="1">
    <source>
        <dbReference type="EMBL" id="STY96986.1"/>
    </source>
</evidence>
<accession>A0A378Q903</accession>
<dbReference type="RefSeq" id="WP_062331509.1">
    <property type="nucleotide sequence ID" value="NZ_CBCRZU010000024.1"/>
</dbReference>
<gene>
    <name evidence="1" type="ORF">NCTC10465_00753</name>
</gene>
<sequence>MSTRTNFKLHSQSGAALIVVLLFLVLIALAGAIAIRQSNTDLKLATADQIDTLLLNTSDNTHKTMENIINASPTDAKAITQKNIMLGPFGSFGYFMGIGNNNRGDQVVFCYRPNNNYFFRMSEATIVTPNGGSKLVSGSGTAGFCNPGKSSDYTNARKNVMTQVAVTMPSDSTALLGEAFEHVPLGKSVSTSDVLSSSYKFRIFSTSLLPSLAQSSTSDADINNCLKKPNENPSDYGFTEKNDQGVDEAKSYDETVSACLAKKGIPAKTVVEEATLENRQTPTTCNDYGKGNGKLSVGCQNLLNANEDGTPK</sequence>
<evidence type="ECO:0000313" key="2">
    <source>
        <dbReference type="Proteomes" id="UP000255230"/>
    </source>
</evidence>
<dbReference type="EMBL" id="UGPY01000001">
    <property type="protein sequence ID" value="STY96986.1"/>
    <property type="molecule type" value="Genomic_DNA"/>
</dbReference>
<evidence type="ECO:0008006" key="3">
    <source>
        <dbReference type="Google" id="ProtNLM"/>
    </source>
</evidence>
<proteinExistence type="predicted"/>
<keyword evidence="2" id="KW-1185">Reference proteome</keyword>
<name>A0A378Q903_FAUOS</name>
<dbReference type="KEGG" id="mos:AXE82_03560"/>